<dbReference type="EMBL" id="JASFZW010000001">
    <property type="protein sequence ID" value="KAK2080890.1"/>
    <property type="molecule type" value="Genomic_DNA"/>
</dbReference>
<keyword evidence="3" id="KW-0333">Golgi apparatus</keyword>
<dbReference type="PANTHER" id="PTHR11062">
    <property type="entry name" value="EXOSTOSIN HEPARAN SULFATE GLYCOSYLTRANSFERASE -RELATED"/>
    <property type="match status" value="1"/>
</dbReference>
<gene>
    <name evidence="5" type="ORF">QBZ16_000744</name>
</gene>
<evidence type="ECO:0000259" key="4">
    <source>
        <dbReference type="Pfam" id="PF03016"/>
    </source>
</evidence>
<dbReference type="GO" id="GO:0000139">
    <property type="term" value="C:Golgi membrane"/>
    <property type="evidence" value="ECO:0007669"/>
    <property type="project" value="UniProtKB-SubCell"/>
</dbReference>
<dbReference type="Pfam" id="PF03016">
    <property type="entry name" value="Exostosin_GT47"/>
    <property type="match status" value="2"/>
</dbReference>
<evidence type="ECO:0000256" key="1">
    <source>
        <dbReference type="ARBA" id="ARBA00004323"/>
    </source>
</evidence>
<comment type="subcellular location">
    <subcellularLocation>
        <location evidence="1">Golgi apparatus membrane</location>
        <topology evidence="1">Single-pass type II membrane protein</topology>
    </subcellularLocation>
</comment>
<evidence type="ECO:0000313" key="6">
    <source>
        <dbReference type="Proteomes" id="UP001255856"/>
    </source>
</evidence>
<accession>A0AAD9INL8</accession>
<evidence type="ECO:0000256" key="3">
    <source>
        <dbReference type="ARBA" id="ARBA00023034"/>
    </source>
</evidence>
<evidence type="ECO:0000256" key="2">
    <source>
        <dbReference type="ARBA" id="ARBA00010271"/>
    </source>
</evidence>
<dbReference type="Proteomes" id="UP001255856">
    <property type="component" value="Unassembled WGS sequence"/>
</dbReference>
<comment type="caution">
    <text evidence="5">The sequence shown here is derived from an EMBL/GenBank/DDBJ whole genome shotgun (WGS) entry which is preliminary data.</text>
</comment>
<dbReference type="PANTHER" id="PTHR11062:SF268">
    <property type="entry name" value="FAMILY PROTEIN, PUTATIVE, EXPRESSED-RELATED"/>
    <property type="match status" value="1"/>
</dbReference>
<proteinExistence type="inferred from homology"/>
<dbReference type="GO" id="GO:0016757">
    <property type="term" value="F:glycosyltransferase activity"/>
    <property type="evidence" value="ECO:0007669"/>
    <property type="project" value="InterPro"/>
</dbReference>
<keyword evidence="6" id="KW-1185">Reference proteome</keyword>
<dbReference type="InterPro" id="IPR040911">
    <property type="entry name" value="Exostosin_GT47"/>
</dbReference>
<evidence type="ECO:0000313" key="5">
    <source>
        <dbReference type="EMBL" id="KAK2080890.1"/>
    </source>
</evidence>
<organism evidence="5 6">
    <name type="scientific">Prototheca wickerhamii</name>
    <dbReference type="NCBI Taxonomy" id="3111"/>
    <lineage>
        <taxon>Eukaryota</taxon>
        <taxon>Viridiplantae</taxon>
        <taxon>Chlorophyta</taxon>
        <taxon>core chlorophytes</taxon>
        <taxon>Trebouxiophyceae</taxon>
        <taxon>Chlorellales</taxon>
        <taxon>Chlorellaceae</taxon>
        <taxon>Prototheca</taxon>
    </lineage>
</organism>
<comment type="similarity">
    <text evidence="2">Belongs to the glycosyltransferase 47 family.</text>
</comment>
<reference evidence="5" key="1">
    <citation type="submission" date="2021-01" db="EMBL/GenBank/DDBJ databases">
        <authorList>
            <person name="Eckstrom K.M.E."/>
        </authorList>
    </citation>
    <scope>NUCLEOTIDE SEQUENCE</scope>
    <source>
        <strain evidence="5">UVCC 0001</strain>
    </source>
</reference>
<name>A0AAD9INL8_PROWI</name>
<sequence length="167" mass="19678">MEADFFYVPVYTNLLINPVVGWTDGPMYYGENQHRIVHATGMLDEAQHWIQSHYPYWDRKGGRDHIWFFSDRYSKRTRQRIAKRAWEEDWEHKHRILIVDNTNKTEKSYSELMASSIFCLAIIGDGWTTRVEDAMVHGCIPVLFMDNVVPVFGNIIKEEDVYGEFGL</sequence>
<protein>
    <recommendedName>
        <fullName evidence="4">Exostosin GT47 domain-containing protein</fullName>
    </recommendedName>
</protein>
<dbReference type="AlphaFoldDB" id="A0AAD9INL8"/>
<dbReference type="InterPro" id="IPR004263">
    <property type="entry name" value="Exostosin"/>
</dbReference>
<feature type="domain" description="Exostosin GT47" evidence="4">
    <location>
        <begin position="2"/>
        <end position="78"/>
    </location>
</feature>
<feature type="domain" description="Exostosin GT47" evidence="4">
    <location>
        <begin position="90"/>
        <end position="158"/>
    </location>
</feature>